<feature type="binding site" evidence="3">
    <location>
        <position position="245"/>
    </location>
    <ligand>
        <name>substrate</name>
    </ligand>
</feature>
<proteinExistence type="predicted"/>
<dbReference type="GO" id="GO:0031317">
    <property type="term" value="C:tripartite ATP-independent periplasmic transporter complex"/>
    <property type="evidence" value="ECO:0007669"/>
    <property type="project" value="InterPro"/>
</dbReference>
<evidence type="ECO:0000313" key="6">
    <source>
        <dbReference type="Proteomes" id="UP000030428"/>
    </source>
</evidence>
<feature type="signal peptide" evidence="4">
    <location>
        <begin position="1"/>
        <end position="20"/>
    </location>
</feature>
<evidence type="ECO:0000256" key="4">
    <source>
        <dbReference type="SAM" id="SignalP"/>
    </source>
</evidence>
<dbReference type="InterPro" id="IPR038404">
    <property type="entry name" value="TRAP_DctP_sf"/>
</dbReference>
<evidence type="ECO:0008006" key="7">
    <source>
        <dbReference type="Google" id="ProtNLM"/>
    </source>
</evidence>
<dbReference type="Pfam" id="PF03480">
    <property type="entry name" value="DctP"/>
    <property type="match status" value="1"/>
</dbReference>
<dbReference type="CDD" id="cd13604">
    <property type="entry name" value="PBP2_TRAP_ketoacid_lactate_like"/>
    <property type="match status" value="1"/>
</dbReference>
<gene>
    <name evidence="5" type="ORF">PN36_06225</name>
</gene>
<dbReference type="PIRSF" id="PIRSF039026">
    <property type="entry name" value="SiaP"/>
    <property type="match status" value="1"/>
</dbReference>
<dbReference type="PANTHER" id="PTHR33376:SF5">
    <property type="entry name" value="EXTRACYTOPLASMIC SOLUTE RECEPTOR PROTEIN"/>
    <property type="match status" value="1"/>
</dbReference>
<keyword evidence="6" id="KW-1185">Reference proteome</keyword>
<dbReference type="EMBL" id="JSZA02000018">
    <property type="protein sequence ID" value="KHD11197.1"/>
    <property type="molecule type" value="Genomic_DNA"/>
</dbReference>
<dbReference type="Gene3D" id="3.40.190.10">
    <property type="entry name" value="Periplasmic binding protein-like II"/>
    <property type="match status" value="1"/>
</dbReference>
<evidence type="ECO:0000256" key="1">
    <source>
        <dbReference type="ARBA" id="ARBA00022729"/>
    </source>
</evidence>
<dbReference type="GO" id="GO:0055085">
    <property type="term" value="P:transmembrane transport"/>
    <property type="evidence" value="ECO:0007669"/>
    <property type="project" value="InterPro"/>
</dbReference>
<sequence length="358" mass="40935">MKLRKLILLLPIFLLVLLSATCTKPENTTAQDMPSNPQTFNWKMMAVWPEKLEILTQGIKQFIEDVGIISNNRLNITLAGNAGELSVFEAVSSGKIEIGHSVAYLWTDKIPAAQFMASVPFGMDARQHLAWLNNGGGLGLWQGLYKQYKIMPFPMGNTGMQMGGWFNKRIEKIADFKKLKIRLPGLAGEVIVQREIGAIPTQTDDPVNALKDGNLDAVEWMGPYYDKKLGLHKKAKYYYYPGWHEPGTTLELLINLEAWENLPDDLKRVIEIAANNTHHWIYTEFESKNAQALKDLESNGDIDIRAFPDKVLTKLREATKKRLEQKAEADRDFEKVYKNYRDFQETMDNWRSKAQRLK</sequence>
<dbReference type="Proteomes" id="UP000030428">
    <property type="component" value="Unassembled WGS sequence"/>
</dbReference>
<name>A0A0A6P9B8_9GAMM</name>
<reference evidence="5 6" key="1">
    <citation type="journal article" date="2016" name="Front. Microbiol.">
        <title>Single-Cell (Meta-)Genomics of a Dimorphic Candidatus Thiomargarita nelsonii Reveals Genomic Plasticity.</title>
        <authorList>
            <person name="Flood B.E."/>
            <person name="Fliss P."/>
            <person name="Jones D.S."/>
            <person name="Dick G.J."/>
            <person name="Jain S."/>
            <person name="Kaster A.K."/>
            <person name="Winkel M."/>
            <person name="Mussmann M."/>
            <person name="Bailey J."/>
        </authorList>
    </citation>
    <scope>NUCLEOTIDE SEQUENCE [LARGE SCALE GENOMIC DNA]</scope>
    <source>
        <strain evidence="5">Hydrate Ridge</strain>
    </source>
</reference>
<feature type="binding site" evidence="2">
    <location>
        <position position="161"/>
    </location>
    <ligand>
        <name>substrate</name>
    </ligand>
</feature>
<feature type="binding site" evidence="2">
    <location>
        <position position="182"/>
    </location>
    <ligand>
        <name>substrate</name>
    </ligand>
</feature>
<evidence type="ECO:0000256" key="3">
    <source>
        <dbReference type="PIRSR" id="PIRSR039026-2"/>
    </source>
</evidence>
<dbReference type="Gene3D" id="3.40.190.170">
    <property type="entry name" value="Bacterial extracellular solute-binding protein, family 7"/>
    <property type="match status" value="1"/>
</dbReference>
<feature type="chain" id="PRO_5007387797" description="ABC transporter substrate-binding protein" evidence="4">
    <location>
        <begin position="21"/>
        <end position="358"/>
    </location>
</feature>
<comment type="caution">
    <text evidence="5">The sequence shown here is derived from an EMBL/GenBank/DDBJ whole genome shotgun (WGS) entry which is preliminary data.</text>
</comment>
<feature type="binding site" evidence="3">
    <location>
        <position position="220"/>
    </location>
    <ligand>
        <name>Na(+)</name>
        <dbReference type="ChEBI" id="CHEBI:29101"/>
    </ligand>
</feature>
<dbReference type="AlphaFoldDB" id="A0A0A6P9B8"/>
<accession>A0A0A6P9B8</accession>
<evidence type="ECO:0000313" key="5">
    <source>
        <dbReference type="EMBL" id="KHD11197.1"/>
    </source>
</evidence>
<dbReference type="InterPro" id="IPR018389">
    <property type="entry name" value="DctP_fam"/>
</dbReference>
<dbReference type="GO" id="GO:0046872">
    <property type="term" value="F:metal ion binding"/>
    <property type="evidence" value="ECO:0007669"/>
    <property type="project" value="UniProtKB-KW"/>
</dbReference>
<evidence type="ECO:0000256" key="2">
    <source>
        <dbReference type="PIRSR" id="PIRSR039026-1"/>
    </source>
</evidence>
<dbReference type="PANTHER" id="PTHR33376">
    <property type="match status" value="1"/>
</dbReference>
<protein>
    <recommendedName>
        <fullName evidence="7">ABC transporter substrate-binding protein</fullName>
    </recommendedName>
</protein>
<organism evidence="5 6">
    <name type="scientific">Candidatus Thiomargarita nelsonii</name>
    <dbReference type="NCBI Taxonomy" id="1003181"/>
    <lineage>
        <taxon>Bacteria</taxon>
        <taxon>Pseudomonadati</taxon>
        <taxon>Pseudomonadota</taxon>
        <taxon>Gammaproteobacteria</taxon>
        <taxon>Thiotrichales</taxon>
        <taxon>Thiotrichaceae</taxon>
        <taxon>Thiomargarita</taxon>
    </lineage>
</organism>
<keyword evidence="1 4" id="KW-0732">Signal</keyword>
<feature type="binding site" evidence="3">
    <location>
        <position position="219"/>
    </location>
    <ligand>
        <name>substrate</name>
    </ligand>
</feature>
<keyword evidence="3" id="KW-0479">Metal-binding</keyword>
<dbReference type="InterPro" id="IPR026289">
    <property type="entry name" value="SBP_TakP-like"/>
</dbReference>